<proteinExistence type="predicted"/>
<dbReference type="Proteomes" id="UP000218172">
    <property type="component" value="Unassembled WGS sequence"/>
</dbReference>
<protein>
    <submittedName>
        <fullName evidence="1">Uncharacterized protein</fullName>
    </submittedName>
</protein>
<dbReference type="AlphaFoldDB" id="A0A2A4MVX9"/>
<evidence type="ECO:0000313" key="1">
    <source>
        <dbReference type="EMBL" id="PCH64211.1"/>
    </source>
</evidence>
<comment type="caution">
    <text evidence="1">The sequence shown here is derived from an EMBL/GenBank/DDBJ whole genome shotgun (WGS) entry which is preliminary data.</text>
</comment>
<organism evidence="1 2">
    <name type="scientific">SAR86 cluster bacterium</name>
    <dbReference type="NCBI Taxonomy" id="2030880"/>
    <lineage>
        <taxon>Bacteria</taxon>
        <taxon>Pseudomonadati</taxon>
        <taxon>Pseudomonadota</taxon>
        <taxon>Gammaproteobacteria</taxon>
        <taxon>SAR86 cluster</taxon>
    </lineage>
</organism>
<evidence type="ECO:0000313" key="2">
    <source>
        <dbReference type="Proteomes" id="UP000218172"/>
    </source>
</evidence>
<accession>A0A2A4MVX9</accession>
<gene>
    <name evidence="1" type="ORF">COC19_00095</name>
</gene>
<dbReference type="EMBL" id="NVQR01000001">
    <property type="protein sequence ID" value="PCH64211.1"/>
    <property type="molecule type" value="Genomic_DNA"/>
</dbReference>
<reference evidence="2" key="1">
    <citation type="submission" date="2017-08" db="EMBL/GenBank/DDBJ databases">
        <title>A dynamic microbial community with high functional redundancy inhabits the cold, oxic subseafloor aquifer.</title>
        <authorList>
            <person name="Tully B.J."/>
            <person name="Wheat C.G."/>
            <person name="Glazer B.T."/>
            <person name="Huber J.A."/>
        </authorList>
    </citation>
    <scope>NUCLEOTIDE SEQUENCE [LARGE SCALE GENOMIC DNA]</scope>
</reference>
<name>A0A2A4MVX9_9GAMM</name>
<sequence length="125" mass="14280">MLVENANEELNRDDPRVFNRGSLKLSYDLLRQTKPQLALQIRNITAGKVLINKSDVNNKHSDCFLVELDFLQIETIVAALSKRAQSDSTKDSDIGMILMAKTLLDDWHALAQYFADRSSHLKHRK</sequence>